<dbReference type="InterPro" id="IPR036915">
    <property type="entry name" value="Cyclin-like_sf"/>
</dbReference>
<comment type="similarity">
    <text evidence="4">Belongs to the cyclin family.</text>
</comment>
<reference evidence="7" key="1">
    <citation type="submission" date="2022-11" db="EMBL/GenBank/DDBJ databases">
        <authorList>
            <person name="Morgan W.R."/>
            <person name="Tartar A."/>
        </authorList>
    </citation>
    <scope>NUCLEOTIDE SEQUENCE</scope>
    <source>
        <strain evidence="7">ARSEF 373</strain>
    </source>
</reference>
<reference evidence="7" key="2">
    <citation type="journal article" date="2023" name="Microbiol Resour">
        <title>Decontamination and Annotation of the Draft Genome Sequence of the Oomycete Lagenidium giganteum ARSEF 373.</title>
        <authorList>
            <person name="Morgan W.R."/>
            <person name="Tartar A."/>
        </authorList>
    </citation>
    <scope>NUCLEOTIDE SEQUENCE</scope>
    <source>
        <strain evidence="7">ARSEF 373</strain>
    </source>
</reference>
<evidence type="ECO:0000259" key="6">
    <source>
        <dbReference type="SMART" id="SM01332"/>
    </source>
</evidence>
<dbReference type="PROSITE" id="PS00292">
    <property type="entry name" value="CYCLINS"/>
    <property type="match status" value="1"/>
</dbReference>
<dbReference type="Pfam" id="PF02984">
    <property type="entry name" value="Cyclin_C"/>
    <property type="match status" value="1"/>
</dbReference>
<dbReference type="Pfam" id="PF00134">
    <property type="entry name" value="Cyclin_N"/>
    <property type="match status" value="1"/>
</dbReference>
<comment type="caution">
    <text evidence="7">The sequence shown here is derived from an EMBL/GenBank/DDBJ whole genome shotgun (WGS) entry which is preliminary data.</text>
</comment>
<dbReference type="SMART" id="SM00385">
    <property type="entry name" value="CYCLIN"/>
    <property type="match status" value="2"/>
</dbReference>
<dbReference type="InterPro" id="IPR048258">
    <property type="entry name" value="Cyclins_cyclin-box"/>
</dbReference>
<keyword evidence="2 4" id="KW-0195">Cyclin</keyword>
<dbReference type="PANTHER" id="PTHR10177">
    <property type="entry name" value="CYCLINS"/>
    <property type="match status" value="1"/>
</dbReference>
<feature type="domain" description="Cyclin-like" evidence="5">
    <location>
        <begin position="169"/>
        <end position="255"/>
    </location>
</feature>
<feature type="domain" description="Cyclin C-terminal" evidence="6">
    <location>
        <begin position="165"/>
        <end position="285"/>
    </location>
</feature>
<dbReference type="EMBL" id="DAKRPA010000104">
    <property type="protein sequence ID" value="DAZ98544.1"/>
    <property type="molecule type" value="Genomic_DNA"/>
</dbReference>
<gene>
    <name evidence="7" type="ORF">N0F65_007043</name>
</gene>
<evidence type="ECO:0000313" key="7">
    <source>
        <dbReference type="EMBL" id="DAZ98544.1"/>
    </source>
</evidence>
<dbReference type="InterPro" id="IPR039361">
    <property type="entry name" value="Cyclin"/>
</dbReference>
<dbReference type="CDD" id="cd20507">
    <property type="entry name" value="CYCLIN_CCNB1-like_rpt1"/>
    <property type="match status" value="1"/>
</dbReference>
<keyword evidence="1" id="KW-0132">Cell division</keyword>
<dbReference type="PIRSF" id="PIRSF001771">
    <property type="entry name" value="Cyclin_A_B_D_E"/>
    <property type="match status" value="1"/>
</dbReference>
<evidence type="ECO:0000256" key="1">
    <source>
        <dbReference type="ARBA" id="ARBA00022618"/>
    </source>
</evidence>
<dbReference type="AlphaFoldDB" id="A0AAV2YYN8"/>
<dbReference type="InterPro" id="IPR013763">
    <property type="entry name" value="Cyclin-like_dom"/>
</dbReference>
<dbReference type="GO" id="GO:0051301">
    <property type="term" value="P:cell division"/>
    <property type="evidence" value="ECO:0007669"/>
    <property type="project" value="UniProtKB-KW"/>
</dbReference>
<dbReference type="InterPro" id="IPR046965">
    <property type="entry name" value="Cyclin_A/B-like"/>
</dbReference>
<dbReference type="InterPro" id="IPR006671">
    <property type="entry name" value="Cyclin_N"/>
</dbReference>
<name>A0AAV2YYN8_9STRA</name>
<evidence type="ECO:0000256" key="4">
    <source>
        <dbReference type="RuleBase" id="RU000383"/>
    </source>
</evidence>
<dbReference type="GO" id="GO:0016538">
    <property type="term" value="F:cyclin-dependent protein serine/threonine kinase regulator activity"/>
    <property type="evidence" value="ECO:0007669"/>
    <property type="project" value="InterPro"/>
</dbReference>
<dbReference type="GO" id="GO:0044772">
    <property type="term" value="P:mitotic cell cycle phase transition"/>
    <property type="evidence" value="ECO:0007669"/>
    <property type="project" value="InterPro"/>
</dbReference>
<sequence length="294" mass="33031">MASRSRVTAPSISPRMCGARRARKTRCGTDEPLLKDEVLENLRRKELQNRAAADYFPSQPHLNARMRAVLVDWLIEVHYRFKFHNETLFLAVNYIDRYLEKVVIARCHLQLVGVTALLLASKLEEVHPIEITDLVYISDKTYTVQQIIDCEQSMLNTLQFQLTCSTCHHFLGYMFQVLQTDLLVAQLAAYYSQHALLDVHICTTFAPSKLAAACLFLAQTAAESQLPPAAWVLRFEAASMYSSDDLVSCINTLRGSLATPSCKLIAARNKFGSKKFGCVANIALPDHWSAPHNA</sequence>
<dbReference type="InterPro" id="IPR004367">
    <property type="entry name" value="Cyclin_C-dom"/>
</dbReference>
<feature type="domain" description="Cyclin-like" evidence="5">
    <location>
        <begin position="72"/>
        <end position="156"/>
    </location>
</feature>
<evidence type="ECO:0000256" key="2">
    <source>
        <dbReference type="ARBA" id="ARBA00023127"/>
    </source>
</evidence>
<accession>A0AAV2YYN8</accession>
<evidence type="ECO:0008006" key="9">
    <source>
        <dbReference type="Google" id="ProtNLM"/>
    </source>
</evidence>
<evidence type="ECO:0000259" key="5">
    <source>
        <dbReference type="SMART" id="SM00385"/>
    </source>
</evidence>
<protein>
    <recommendedName>
        <fullName evidence="9">Cyclin N-terminal domain-containing protein</fullName>
    </recommendedName>
</protein>
<evidence type="ECO:0000256" key="3">
    <source>
        <dbReference type="ARBA" id="ARBA00023306"/>
    </source>
</evidence>
<dbReference type="SMART" id="SM01332">
    <property type="entry name" value="Cyclin_C"/>
    <property type="match status" value="1"/>
</dbReference>
<organism evidence="7 8">
    <name type="scientific">Lagenidium giganteum</name>
    <dbReference type="NCBI Taxonomy" id="4803"/>
    <lineage>
        <taxon>Eukaryota</taxon>
        <taxon>Sar</taxon>
        <taxon>Stramenopiles</taxon>
        <taxon>Oomycota</taxon>
        <taxon>Peronosporomycetes</taxon>
        <taxon>Pythiales</taxon>
        <taxon>Pythiaceae</taxon>
    </lineage>
</organism>
<dbReference type="SUPFAM" id="SSF47954">
    <property type="entry name" value="Cyclin-like"/>
    <property type="match status" value="2"/>
</dbReference>
<proteinExistence type="inferred from homology"/>
<dbReference type="FunFam" id="1.10.472.10:FF:000001">
    <property type="entry name" value="G2/mitotic-specific cyclin"/>
    <property type="match status" value="1"/>
</dbReference>
<keyword evidence="8" id="KW-1185">Reference proteome</keyword>
<evidence type="ECO:0000313" key="8">
    <source>
        <dbReference type="Proteomes" id="UP001146120"/>
    </source>
</evidence>
<dbReference type="Proteomes" id="UP001146120">
    <property type="component" value="Unassembled WGS sequence"/>
</dbReference>
<keyword evidence="3" id="KW-0131">Cell cycle</keyword>
<dbReference type="Gene3D" id="1.10.472.10">
    <property type="entry name" value="Cyclin-like"/>
    <property type="match status" value="2"/>
</dbReference>